<comment type="caution">
    <text evidence="1">The sequence shown here is derived from an EMBL/GenBank/DDBJ whole genome shotgun (WGS) entry which is preliminary data.</text>
</comment>
<organism evidence="1 2">
    <name type="scientific">Rhizobium anhuiense</name>
    <dbReference type="NCBI Taxonomy" id="1184720"/>
    <lineage>
        <taxon>Bacteria</taxon>
        <taxon>Pseudomonadati</taxon>
        <taxon>Pseudomonadota</taxon>
        <taxon>Alphaproteobacteria</taxon>
        <taxon>Hyphomicrobiales</taxon>
        <taxon>Rhizobiaceae</taxon>
        <taxon>Rhizobium/Agrobacterium group</taxon>
        <taxon>Rhizobium</taxon>
    </lineage>
</organism>
<gene>
    <name evidence="1" type="ORF">CO662_13370</name>
</gene>
<reference evidence="1 2" key="1">
    <citation type="submission" date="2017-09" db="EMBL/GenBank/DDBJ databases">
        <title>Comparative genomics of rhizobia isolated from Phaseolus vulgaris in China.</title>
        <authorList>
            <person name="Tong W."/>
        </authorList>
    </citation>
    <scope>NUCLEOTIDE SEQUENCE [LARGE SCALE GENOMIC DNA]</scope>
    <source>
        <strain evidence="1 2">Y27</strain>
    </source>
</reference>
<protein>
    <recommendedName>
        <fullName evidence="3">Lipoprotein</fullName>
    </recommendedName>
</protein>
<dbReference type="PROSITE" id="PS51257">
    <property type="entry name" value="PROKAR_LIPOPROTEIN"/>
    <property type="match status" value="1"/>
</dbReference>
<accession>A0ABX4JBR0</accession>
<sequence length="81" mass="8902">MRFIFIAALGLGLVGCNNTTTSEEWREVRPTSKDSRFERAKAICDGRAGETRTMAGRYWIAGAMASSSTFKACMAEQGFVQ</sequence>
<dbReference type="EMBL" id="NWSL01000007">
    <property type="protein sequence ID" value="PDS51453.1"/>
    <property type="molecule type" value="Genomic_DNA"/>
</dbReference>
<evidence type="ECO:0008006" key="3">
    <source>
        <dbReference type="Google" id="ProtNLM"/>
    </source>
</evidence>
<dbReference type="Proteomes" id="UP000219972">
    <property type="component" value="Unassembled WGS sequence"/>
</dbReference>
<name>A0ABX4JBR0_9HYPH</name>
<evidence type="ECO:0000313" key="1">
    <source>
        <dbReference type="EMBL" id="PDS51453.1"/>
    </source>
</evidence>
<keyword evidence="2" id="KW-1185">Reference proteome</keyword>
<evidence type="ECO:0000313" key="2">
    <source>
        <dbReference type="Proteomes" id="UP000219972"/>
    </source>
</evidence>
<proteinExistence type="predicted"/>